<evidence type="ECO:0008006" key="3">
    <source>
        <dbReference type="Google" id="ProtNLM"/>
    </source>
</evidence>
<dbReference type="OrthoDB" id="5637187at2"/>
<sequence>MQGYNLLDMLQDLIHFIWYQKNKSWAPHLCPLLFSWYDQFFLNVPQLQELAKDRNLSLTQDDFYELKHLYYTKGWKKLSIKKEDLSAILQIKKIENKTKGQWLYLSVDPNEKVHDFYLGFHEADASEFLKHSLASNGLPPKLNTFMAEKDKLIKTTLDTVRNSPDLDIY</sequence>
<evidence type="ECO:0000313" key="2">
    <source>
        <dbReference type="Proteomes" id="UP000255297"/>
    </source>
</evidence>
<dbReference type="RefSeq" id="WP_031562806.1">
    <property type="nucleotide sequence ID" value="NZ_CAAAIS010000002.1"/>
</dbReference>
<protein>
    <recommendedName>
        <fullName evidence="3">Transposase</fullName>
    </recommendedName>
</protein>
<reference evidence="1 2" key="1">
    <citation type="submission" date="2018-06" db="EMBL/GenBank/DDBJ databases">
        <authorList>
            <consortium name="Pathogen Informatics"/>
            <person name="Doyle S."/>
        </authorList>
    </citation>
    <scope>NUCLEOTIDE SEQUENCE [LARGE SCALE GENOMIC DNA]</scope>
    <source>
        <strain evidence="1 2">NCTC11532</strain>
    </source>
</reference>
<gene>
    <name evidence="1" type="ORF">NCTC11532_00456</name>
</gene>
<organism evidence="1 2">
    <name type="scientific">Legionella wadsworthii</name>
    <dbReference type="NCBI Taxonomy" id="28088"/>
    <lineage>
        <taxon>Bacteria</taxon>
        <taxon>Pseudomonadati</taxon>
        <taxon>Pseudomonadota</taxon>
        <taxon>Gammaproteobacteria</taxon>
        <taxon>Legionellales</taxon>
        <taxon>Legionellaceae</taxon>
        <taxon>Legionella</taxon>
    </lineage>
</organism>
<dbReference type="AlphaFoldDB" id="A0A378LMZ6"/>
<dbReference type="EMBL" id="UGPB01000001">
    <property type="protein sequence ID" value="STY28286.1"/>
    <property type="molecule type" value="Genomic_DNA"/>
</dbReference>
<dbReference type="Proteomes" id="UP000255297">
    <property type="component" value="Unassembled WGS sequence"/>
</dbReference>
<evidence type="ECO:0000313" key="1">
    <source>
        <dbReference type="EMBL" id="STY28286.1"/>
    </source>
</evidence>
<keyword evidence="2" id="KW-1185">Reference proteome</keyword>
<name>A0A378LMZ6_9GAMM</name>
<accession>A0A378LMZ6</accession>
<proteinExistence type="predicted"/>